<sequence length="96" mass="11006">MMGAKKCRERPRIAICVGLRIRLMSLKDEGKSGLGLQQAQCGKGRQQQHVRFGIRKLQQGSCEIWTPPVCSRLFLLVLVRFPLFFPFSLLAMDMQR</sequence>
<keyword evidence="1" id="KW-1133">Transmembrane helix</keyword>
<dbReference type="Proteomes" id="UP000240760">
    <property type="component" value="Unassembled WGS sequence"/>
</dbReference>
<evidence type="ECO:0000256" key="1">
    <source>
        <dbReference type="SAM" id="Phobius"/>
    </source>
</evidence>
<dbReference type="EMBL" id="KZ679126">
    <property type="protein sequence ID" value="PTB80891.1"/>
    <property type="molecule type" value="Genomic_DNA"/>
</dbReference>
<gene>
    <name evidence="2" type="ORF">M440DRAFT_1001502</name>
</gene>
<evidence type="ECO:0000313" key="2">
    <source>
        <dbReference type="EMBL" id="PTB80891.1"/>
    </source>
</evidence>
<evidence type="ECO:0000313" key="3">
    <source>
        <dbReference type="Proteomes" id="UP000240760"/>
    </source>
</evidence>
<organism evidence="2 3">
    <name type="scientific">Trichoderma longibrachiatum ATCC 18648</name>
    <dbReference type="NCBI Taxonomy" id="983965"/>
    <lineage>
        <taxon>Eukaryota</taxon>
        <taxon>Fungi</taxon>
        <taxon>Dikarya</taxon>
        <taxon>Ascomycota</taxon>
        <taxon>Pezizomycotina</taxon>
        <taxon>Sordariomycetes</taxon>
        <taxon>Hypocreomycetidae</taxon>
        <taxon>Hypocreales</taxon>
        <taxon>Hypocreaceae</taxon>
        <taxon>Trichoderma</taxon>
    </lineage>
</organism>
<keyword evidence="3" id="KW-1185">Reference proteome</keyword>
<keyword evidence="1" id="KW-0812">Transmembrane</keyword>
<proteinExistence type="predicted"/>
<keyword evidence="1" id="KW-0472">Membrane</keyword>
<dbReference type="AlphaFoldDB" id="A0A2T4CH42"/>
<accession>A0A2T4CH42</accession>
<name>A0A2T4CH42_TRILO</name>
<feature type="transmembrane region" description="Helical" evidence="1">
    <location>
        <begin position="73"/>
        <end position="92"/>
    </location>
</feature>
<reference evidence="2 3" key="1">
    <citation type="submission" date="2016-07" db="EMBL/GenBank/DDBJ databases">
        <title>Multiple horizontal gene transfer events from other fungi enriched the ability of initially mycotrophic Trichoderma (Ascomycota) to feed on dead plant biomass.</title>
        <authorList>
            <consortium name="DOE Joint Genome Institute"/>
            <person name="Aerts A."/>
            <person name="Atanasova L."/>
            <person name="Chenthamara K."/>
            <person name="Zhang J."/>
            <person name="Grujic M."/>
            <person name="Henrissat B."/>
            <person name="Kuo A."/>
            <person name="Salamov A."/>
            <person name="Lipzen A."/>
            <person name="Labutti K."/>
            <person name="Barry K."/>
            <person name="Miao Y."/>
            <person name="Rahimi M.J."/>
            <person name="Shen Q."/>
            <person name="Grigoriev I.V."/>
            <person name="Kubicek C.P."/>
            <person name="Druzhinina I.S."/>
        </authorList>
    </citation>
    <scope>NUCLEOTIDE SEQUENCE [LARGE SCALE GENOMIC DNA]</scope>
    <source>
        <strain evidence="2 3">ATCC 18648</strain>
    </source>
</reference>
<protein>
    <submittedName>
        <fullName evidence="2">Uncharacterized protein</fullName>
    </submittedName>
</protein>